<gene>
    <name evidence="1" type="ORF">GCM10010967_32880</name>
</gene>
<evidence type="ECO:0000313" key="2">
    <source>
        <dbReference type="Proteomes" id="UP000632339"/>
    </source>
</evidence>
<dbReference type="RefSeq" id="WP_019942743.1">
    <property type="nucleotide sequence ID" value="NZ_BMLI01000001.1"/>
</dbReference>
<evidence type="ECO:0000313" key="1">
    <source>
        <dbReference type="EMBL" id="GGM96600.1"/>
    </source>
</evidence>
<name>A0ABQ2I2L7_9BACT</name>
<organism evidence="1 2">
    <name type="scientific">Dyadobacter beijingensis</name>
    <dbReference type="NCBI Taxonomy" id="365489"/>
    <lineage>
        <taxon>Bacteria</taxon>
        <taxon>Pseudomonadati</taxon>
        <taxon>Bacteroidota</taxon>
        <taxon>Cytophagia</taxon>
        <taxon>Cytophagales</taxon>
        <taxon>Spirosomataceae</taxon>
        <taxon>Dyadobacter</taxon>
    </lineage>
</organism>
<dbReference type="EMBL" id="BMLI01000001">
    <property type="protein sequence ID" value="GGM96600.1"/>
    <property type="molecule type" value="Genomic_DNA"/>
</dbReference>
<sequence>MNFAPGANDVSEKSFMPTEKQELVVKSIVAEIAESENTGKQFLIYTLPTAEFDRPVAERLIATLRELGYHVTYFSMPDRESHMALELYICWTEAARQDGIRRGYQFGPL</sequence>
<dbReference type="Proteomes" id="UP000632339">
    <property type="component" value="Unassembled WGS sequence"/>
</dbReference>
<protein>
    <submittedName>
        <fullName evidence="1">Uncharacterized protein</fullName>
    </submittedName>
</protein>
<accession>A0ABQ2I2L7</accession>
<comment type="caution">
    <text evidence="1">The sequence shown here is derived from an EMBL/GenBank/DDBJ whole genome shotgun (WGS) entry which is preliminary data.</text>
</comment>
<reference evidence="2" key="1">
    <citation type="journal article" date="2019" name="Int. J. Syst. Evol. Microbiol.">
        <title>The Global Catalogue of Microorganisms (GCM) 10K type strain sequencing project: providing services to taxonomists for standard genome sequencing and annotation.</title>
        <authorList>
            <consortium name="The Broad Institute Genomics Platform"/>
            <consortium name="The Broad Institute Genome Sequencing Center for Infectious Disease"/>
            <person name="Wu L."/>
            <person name="Ma J."/>
        </authorList>
    </citation>
    <scope>NUCLEOTIDE SEQUENCE [LARGE SCALE GENOMIC DNA]</scope>
    <source>
        <strain evidence="2">CGMCC 1.6375</strain>
    </source>
</reference>
<keyword evidence="2" id="KW-1185">Reference proteome</keyword>
<proteinExistence type="predicted"/>